<name>A0A4Q7UZX0_PSEST</name>
<evidence type="ECO:0000256" key="1">
    <source>
        <dbReference type="SAM" id="MobiDB-lite"/>
    </source>
</evidence>
<keyword evidence="3" id="KW-1185">Reference proteome</keyword>
<sequence>MEPKPLPPVLADPLLALAADVLDDLERVRIANENRLRQLTRDEADADGEERGFGLTLDHPDVKRLDALVAALAKAEHDAELNLKRQLRQHPLGPWVKQARGVGEKQAARLLASIGDPYWNDLHQRPRTVSELWAYAGYHVLSARPTTYDAQVRSASGVSTGGGPSQAPSDLQRSDAGVAASRARGQRANWSADAKMRAHLVAVSIVKAGGPYREVYDEGRAKYADAVHQVECKRCGPAGKPALPGSLISAGHQHARALRLVAKAVLKDLWREARRLHGVEDEEVVRDDS</sequence>
<organism evidence="2 3">
    <name type="scientific">Pseudonocardia sediminis</name>
    <dbReference type="NCBI Taxonomy" id="1397368"/>
    <lineage>
        <taxon>Bacteria</taxon>
        <taxon>Bacillati</taxon>
        <taxon>Actinomycetota</taxon>
        <taxon>Actinomycetes</taxon>
        <taxon>Pseudonocardiales</taxon>
        <taxon>Pseudonocardiaceae</taxon>
        <taxon>Pseudonocardia</taxon>
    </lineage>
</organism>
<accession>A0A4Q7UZX0</accession>
<reference evidence="2 3" key="1">
    <citation type="submission" date="2019-02" db="EMBL/GenBank/DDBJ databases">
        <title>Sequencing the genomes of 1000 actinobacteria strains.</title>
        <authorList>
            <person name="Klenk H.-P."/>
        </authorList>
    </citation>
    <scope>NUCLEOTIDE SEQUENCE [LARGE SCALE GENOMIC DNA]</scope>
    <source>
        <strain evidence="2 3">DSM 45779</strain>
    </source>
</reference>
<dbReference type="EMBL" id="SHKL01000001">
    <property type="protein sequence ID" value="RZT87556.1"/>
    <property type="molecule type" value="Genomic_DNA"/>
</dbReference>
<protein>
    <submittedName>
        <fullName evidence="2">Uncharacterized protein</fullName>
    </submittedName>
</protein>
<feature type="region of interest" description="Disordered" evidence="1">
    <location>
        <begin position="153"/>
        <end position="180"/>
    </location>
</feature>
<gene>
    <name evidence="2" type="ORF">EV383_4481</name>
</gene>
<dbReference type="AlphaFoldDB" id="A0A4Q7UZX0"/>
<evidence type="ECO:0000313" key="2">
    <source>
        <dbReference type="EMBL" id="RZT87556.1"/>
    </source>
</evidence>
<evidence type="ECO:0000313" key="3">
    <source>
        <dbReference type="Proteomes" id="UP000291591"/>
    </source>
</evidence>
<proteinExistence type="predicted"/>
<comment type="caution">
    <text evidence="2">The sequence shown here is derived from an EMBL/GenBank/DDBJ whole genome shotgun (WGS) entry which is preliminary data.</text>
</comment>
<dbReference type="Proteomes" id="UP000291591">
    <property type="component" value="Unassembled WGS sequence"/>
</dbReference>